<dbReference type="InterPro" id="IPR037401">
    <property type="entry name" value="SnoaL-like"/>
</dbReference>
<dbReference type="Pfam" id="PF13577">
    <property type="entry name" value="SnoaL_4"/>
    <property type="match status" value="1"/>
</dbReference>
<organism evidence="2 3">
    <name type="scientific">Nocardia fluminea</name>
    <dbReference type="NCBI Taxonomy" id="134984"/>
    <lineage>
        <taxon>Bacteria</taxon>
        <taxon>Bacillati</taxon>
        <taxon>Actinomycetota</taxon>
        <taxon>Actinomycetes</taxon>
        <taxon>Mycobacteriales</taxon>
        <taxon>Nocardiaceae</taxon>
        <taxon>Nocardia</taxon>
    </lineage>
</organism>
<dbReference type="RefSeq" id="WP_170111980.1">
    <property type="nucleotide sequence ID" value="NZ_PJMW01000001.1"/>
</dbReference>
<evidence type="ECO:0000313" key="3">
    <source>
        <dbReference type="Proteomes" id="UP000233766"/>
    </source>
</evidence>
<protein>
    <submittedName>
        <fullName evidence="2">SnoaL-like protein</fullName>
    </submittedName>
</protein>
<evidence type="ECO:0000259" key="1">
    <source>
        <dbReference type="Pfam" id="PF13577"/>
    </source>
</evidence>
<comment type="caution">
    <text evidence="2">The sequence shown here is derived from an EMBL/GenBank/DDBJ whole genome shotgun (WGS) entry which is preliminary data.</text>
</comment>
<reference evidence="2 3" key="1">
    <citation type="submission" date="2017-12" db="EMBL/GenBank/DDBJ databases">
        <title>Sequencing the genomes of 1000 Actinobacteria strains.</title>
        <authorList>
            <person name="Klenk H.-P."/>
        </authorList>
    </citation>
    <scope>NUCLEOTIDE SEQUENCE [LARGE SCALE GENOMIC DNA]</scope>
    <source>
        <strain evidence="2 3">DSM 44489</strain>
    </source>
</reference>
<dbReference type="InterPro" id="IPR032710">
    <property type="entry name" value="NTF2-like_dom_sf"/>
</dbReference>
<dbReference type="SUPFAM" id="SSF54427">
    <property type="entry name" value="NTF2-like"/>
    <property type="match status" value="1"/>
</dbReference>
<dbReference type="Proteomes" id="UP000233766">
    <property type="component" value="Unassembled WGS sequence"/>
</dbReference>
<feature type="domain" description="SnoaL-like" evidence="1">
    <location>
        <begin position="7"/>
        <end position="163"/>
    </location>
</feature>
<dbReference type="EMBL" id="PJMW01000001">
    <property type="protein sequence ID" value="PKV98677.1"/>
    <property type="molecule type" value="Genomic_DNA"/>
</dbReference>
<keyword evidence="3" id="KW-1185">Reference proteome</keyword>
<dbReference type="Gene3D" id="3.10.450.50">
    <property type="match status" value="1"/>
</dbReference>
<dbReference type="AlphaFoldDB" id="A0A2N3WXU5"/>
<name>A0A2N3WXU5_9NOCA</name>
<evidence type="ECO:0000313" key="2">
    <source>
        <dbReference type="EMBL" id="PKV98677.1"/>
    </source>
</evidence>
<gene>
    <name evidence="2" type="ORF">ATK86_0699</name>
</gene>
<sequence>MPTDLERLIAIEDCKQARYNFHRSLDTKDRDLYLSTVSADLVFIPKDANNPDLPEIVMNGADTFWGFAEQVLLSRKSIHLGVAPQITVIDENNATGFWYIYGYGELTEAEAAEKRAEAKEIDEHAEQALEIFAADASGSKKSIAFESIEDEYVRIGGKWVISRILVTALASL</sequence>
<proteinExistence type="predicted"/>
<accession>A0A2N3WXU5</accession>